<dbReference type="GO" id="GO:0062129">
    <property type="term" value="C:chitin-based extracellular matrix"/>
    <property type="evidence" value="ECO:0000318"/>
    <property type="project" value="GO_Central"/>
</dbReference>
<dbReference type="AlphaFoldDB" id="E9HPM0"/>
<gene>
    <name evidence="4" type="ORF">DAPPUDRAFT_263371</name>
</gene>
<evidence type="ECO:0008006" key="6">
    <source>
        <dbReference type="Google" id="ProtNLM"/>
    </source>
</evidence>
<sequence>MAAHNHKIGCSFETGHGIVVEESGSQKQVGNLPKESGAISSGSYSYTNPDGSVITVHWVADENGFKASGDHLPTPPPAG</sequence>
<dbReference type="PROSITE" id="PS51155">
    <property type="entry name" value="CHIT_BIND_RR_2"/>
    <property type="match status" value="1"/>
</dbReference>
<name>E9HPM0_DAPPU</name>
<dbReference type="PANTHER" id="PTHR10380">
    <property type="entry name" value="CUTICLE PROTEIN"/>
    <property type="match status" value="1"/>
</dbReference>
<organism evidence="4 5">
    <name type="scientific">Daphnia pulex</name>
    <name type="common">Water flea</name>
    <dbReference type="NCBI Taxonomy" id="6669"/>
    <lineage>
        <taxon>Eukaryota</taxon>
        <taxon>Metazoa</taxon>
        <taxon>Ecdysozoa</taxon>
        <taxon>Arthropoda</taxon>
        <taxon>Crustacea</taxon>
        <taxon>Branchiopoda</taxon>
        <taxon>Diplostraca</taxon>
        <taxon>Cladocera</taxon>
        <taxon>Anomopoda</taxon>
        <taxon>Daphniidae</taxon>
        <taxon>Daphnia</taxon>
    </lineage>
</organism>
<dbReference type="GO" id="GO:0008010">
    <property type="term" value="F:structural constituent of chitin-based larval cuticle"/>
    <property type="evidence" value="ECO:0000318"/>
    <property type="project" value="GO_Central"/>
</dbReference>
<dbReference type="Proteomes" id="UP000000305">
    <property type="component" value="Unassembled WGS sequence"/>
</dbReference>
<protein>
    <recommendedName>
        <fullName evidence="6">Endocuticle structural glycoprotein SgAbd-2</fullName>
    </recommendedName>
</protein>
<feature type="region of interest" description="Disordered" evidence="3">
    <location>
        <begin position="21"/>
        <end position="45"/>
    </location>
</feature>
<reference evidence="4 5" key="1">
    <citation type="journal article" date="2011" name="Science">
        <title>The ecoresponsive genome of Daphnia pulex.</title>
        <authorList>
            <person name="Colbourne J.K."/>
            <person name="Pfrender M.E."/>
            <person name="Gilbert D."/>
            <person name="Thomas W.K."/>
            <person name="Tucker A."/>
            <person name="Oakley T.H."/>
            <person name="Tokishita S."/>
            <person name="Aerts A."/>
            <person name="Arnold G.J."/>
            <person name="Basu M.K."/>
            <person name="Bauer D.J."/>
            <person name="Caceres C.E."/>
            <person name="Carmel L."/>
            <person name="Casola C."/>
            <person name="Choi J.H."/>
            <person name="Detter J.C."/>
            <person name="Dong Q."/>
            <person name="Dusheyko S."/>
            <person name="Eads B.D."/>
            <person name="Frohlich T."/>
            <person name="Geiler-Samerotte K.A."/>
            <person name="Gerlach D."/>
            <person name="Hatcher P."/>
            <person name="Jogdeo S."/>
            <person name="Krijgsveld J."/>
            <person name="Kriventseva E.V."/>
            <person name="Kultz D."/>
            <person name="Laforsch C."/>
            <person name="Lindquist E."/>
            <person name="Lopez J."/>
            <person name="Manak J.R."/>
            <person name="Muller J."/>
            <person name="Pangilinan J."/>
            <person name="Patwardhan R.P."/>
            <person name="Pitluck S."/>
            <person name="Pritham E.J."/>
            <person name="Rechtsteiner A."/>
            <person name="Rho M."/>
            <person name="Rogozin I.B."/>
            <person name="Sakarya O."/>
            <person name="Salamov A."/>
            <person name="Schaack S."/>
            <person name="Shapiro H."/>
            <person name="Shiga Y."/>
            <person name="Skalitzky C."/>
            <person name="Smith Z."/>
            <person name="Souvorov A."/>
            <person name="Sung W."/>
            <person name="Tang Z."/>
            <person name="Tsuchiya D."/>
            <person name="Tu H."/>
            <person name="Vos H."/>
            <person name="Wang M."/>
            <person name="Wolf Y.I."/>
            <person name="Yamagata H."/>
            <person name="Yamada T."/>
            <person name="Ye Y."/>
            <person name="Shaw J.R."/>
            <person name="Andrews J."/>
            <person name="Crease T.J."/>
            <person name="Tang H."/>
            <person name="Lucas S.M."/>
            <person name="Robertson H.M."/>
            <person name="Bork P."/>
            <person name="Koonin E.V."/>
            <person name="Zdobnov E.M."/>
            <person name="Grigoriev I.V."/>
            <person name="Lynch M."/>
            <person name="Boore J.L."/>
        </authorList>
    </citation>
    <scope>NUCLEOTIDE SEQUENCE [LARGE SCALE GENOMIC DNA]</scope>
</reference>
<evidence type="ECO:0000256" key="2">
    <source>
        <dbReference type="PROSITE-ProRule" id="PRU00497"/>
    </source>
</evidence>
<keyword evidence="5" id="KW-1185">Reference proteome</keyword>
<dbReference type="HOGENOM" id="CLU_065450_8_0_1"/>
<proteinExistence type="predicted"/>
<dbReference type="InterPro" id="IPR000618">
    <property type="entry name" value="Insect_cuticle"/>
</dbReference>
<evidence type="ECO:0000256" key="1">
    <source>
        <dbReference type="ARBA" id="ARBA00022460"/>
    </source>
</evidence>
<keyword evidence="1 2" id="KW-0193">Cuticle</keyword>
<dbReference type="KEGG" id="dpx:DAPPUDRAFT_263371"/>
<dbReference type="InParanoid" id="E9HPM0"/>
<dbReference type="PhylomeDB" id="E9HPM0"/>
<dbReference type="InterPro" id="IPR050468">
    <property type="entry name" value="Cuticle_Struct_Prot"/>
</dbReference>
<evidence type="ECO:0000256" key="3">
    <source>
        <dbReference type="SAM" id="MobiDB-lite"/>
    </source>
</evidence>
<dbReference type="Pfam" id="PF00379">
    <property type="entry name" value="Chitin_bind_4"/>
    <property type="match status" value="1"/>
</dbReference>
<dbReference type="OrthoDB" id="6360922at2759"/>
<evidence type="ECO:0000313" key="5">
    <source>
        <dbReference type="Proteomes" id="UP000000305"/>
    </source>
</evidence>
<dbReference type="PANTHER" id="PTHR10380:SF173">
    <property type="entry name" value="CUTICULAR PROTEIN 47EF, ISOFORM C-RELATED"/>
    <property type="match status" value="1"/>
</dbReference>
<evidence type="ECO:0000313" key="4">
    <source>
        <dbReference type="EMBL" id="EFX66319.1"/>
    </source>
</evidence>
<dbReference type="OMA" id="VHWVADE"/>
<accession>E9HPM0</accession>
<dbReference type="STRING" id="6669.E9HPM0"/>
<dbReference type="EMBL" id="GL732708">
    <property type="protein sequence ID" value="EFX66319.1"/>
    <property type="molecule type" value="Genomic_DNA"/>
</dbReference>